<proteinExistence type="predicted"/>
<comment type="caution">
    <text evidence="2">The sequence shown here is derived from an EMBL/GenBank/DDBJ whole genome shotgun (WGS) entry which is preliminary data.</text>
</comment>
<gene>
    <name evidence="2" type="ORF">GX576_13715</name>
</gene>
<feature type="compositionally biased region" description="Basic and acidic residues" evidence="1">
    <location>
        <begin position="65"/>
        <end position="96"/>
    </location>
</feature>
<feature type="compositionally biased region" description="Basic and acidic residues" evidence="1">
    <location>
        <begin position="104"/>
        <end position="113"/>
    </location>
</feature>
<reference evidence="2 3" key="1">
    <citation type="journal article" date="2020" name="Biotechnol. Biofuels">
        <title>New insights from the biogas microbiome by comprehensive genome-resolved metagenomics of nearly 1600 species originating from multiple anaerobic digesters.</title>
        <authorList>
            <person name="Campanaro S."/>
            <person name="Treu L."/>
            <person name="Rodriguez-R L.M."/>
            <person name="Kovalovszki A."/>
            <person name="Ziels R.M."/>
            <person name="Maus I."/>
            <person name="Zhu X."/>
            <person name="Kougias P.G."/>
            <person name="Basile A."/>
            <person name="Luo G."/>
            <person name="Schluter A."/>
            <person name="Konstantinidis K.T."/>
            <person name="Angelidaki I."/>
        </authorList>
    </citation>
    <scope>NUCLEOTIDE SEQUENCE [LARGE SCALE GENOMIC DNA]</scope>
    <source>
        <strain evidence="2">AS06rmzACSIP_256</strain>
    </source>
</reference>
<dbReference type="Proteomes" id="UP000536534">
    <property type="component" value="Unassembled WGS sequence"/>
</dbReference>
<accession>A0A7X7LY72</accession>
<evidence type="ECO:0000256" key="1">
    <source>
        <dbReference type="SAM" id="MobiDB-lite"/>
    </source>
</evidence>
<dbReference type="RefSeq" id="WP_158014349.1">
    <property type="nucleotide sequence ID" value="NZ_MBFM01000002.1"/>
</dbReference>
<evidence type="ECO:0000313" key="2">
    <source>
        <dbReference type="EMBL" id="NLF55428.1"/>
    </source>
</evidence>
<dbReference type="AlphaFoldDB" id="A0A7X7LY72"/>
<sequence length="113" mass="12988">MPSQTPHAEARPFAASFRCGVFSLAITAMLHGGSAHAESPGEAVTEGARQSQRFEWRRMLTVDPDEERREAVRRRLSEEERDRLRRDIRDAARDGYPKAPQRRSRNDKGRKSR</sequence>
<feature type="region of interest" description="Disordered" evidence="1">
    <location>
        <begin position="65"/>
        <end position="113"/>
    </location>
</feature>
<organism evidence="2 3">
    <name type="scientific">Thauera phenolivorans</name>
    <dbReference type="NCBI Taxonomy" id="1792543"/>
    <lineage>
        <taxon>Bacteria</taxon>
        <taxon>Pseudomonadati</taxon>
        <taxon>Pseudomonadota</taxon>
        <taxon>Betaproteobacteria</taxon>
        <taxon>Rhodocyclales</taxon>
        <taxon>Zoogloeaceae</taxon>
        <taxon>Thauera</taxon>
    </lineage>
</organism>
<protein>
    <submittedName>
        <fullName evidence="2">Uncharacterized protein</fullName>
    </submittedName>
</protein>
<dbReference type="EMBL" id="JAAYYV010000382">
    <property type="protein sequence ID" value="NLF55428.1"/>
    <property type="molecule type" value="Genomic_DNA"/>
</dbReference>
<evidence type="ECO:0000313" key="3">
    <source>
        <dbReference type="Proteomes" id="UP000536534"/>
    </source>
</evidence>
<name>A0A7X7LY72_9RHOO</name>